<reference evidence="2" key="1">
    <citation type="journal article" date="2023" name="Genome Biol. Evol.">
        <title>Long-read-based Genome Assembly of Drosophila gunungcola Reveals Fewer Chemosensory Genes in Flower-breeding Species.</title>
        <authorList>
            <person name="Negi A."/>
            <person name="Liao B.Y."/>
            <person name="Yeh S.D."/>
        </authorList>
    </citation>
    <scope>NUCLEOTIDE SEQUENCE</scope>
    <source>
        <strain evidence="2">Sukarami</strain>
    </source>
</reference>
<proteinExistence type="predicted"/>
<protein>
    <recommendedName>
        <fullName evidence="4">Secreted protein</fullName>
    </recommendedName>
</protein>
<keyword evidence="3" id="KW-1185">Reference proteome</keyword>
<organism evidence="2 3">
    <name type="scientific">Drosophila gunungcola</name>
    <name type="common">fruit fly</name>
    <dbReference type="NCBI Taxonomy" id="103775"/>
    <lineage>
        <taxon>Eukaryota</taxon>
        <taxon>Metazoa</taxon>
        <taxon>Ecdysozoa</taxon>
        <taxon>Arthropoda</taxon>
        <taxon>Hexapoda</taxon>
        <taxon>Insecta</taxon>
        <taxon>Pterygota</taxon>
        <taxon>Neoptera</taxon>
        <taxon>Endopterygota</taxon>
        <taxon>Diptera</taxon>
        <taxon>Brachycera</taxon>
        <taxon>Muscomorpha</taxon>
        <taxon>Ephydroidea</taxon>
        <taxon>Drosophilidae</taxon>
        <taxon>Drosophila</taxon>
        <taxon>Sophophora</taxon>
    </lineage>
</organism>
<feature type="signal peptide" evidence="1">
    <location>
        <begin position="1"/>
        <end position="18"/>
    </location>
</feature>
<evidence type="ECO:0000313" key="3">
    <source>
        <dbReference type="Proteomes" id="UP001059596"/>
    </source>
</evidence>
<dbReference type="EMBL" id="JAMKOV010000028">
    <property type="protein sequence ID" value="KAI8035902.1"/>
    <property type="molecule type" value="Genomic_DNA"/>
</dbReference>
<gene>
    <name evidence="2" type="ORF">M5D96_011333</name>
</gene>
<evidence type="ECO:0008006" key="4">
    <source>
        <dbReference type="Google" id="ProtNLM"/>
    </source>
</evidence>
<sequence length="91" mass="10660">MCNTLLLFLRFLWPASLATKLSIHPKVGGLSKLPLDANRLLLSVSIMFLELFWLRKFEFSSGTATAVTYKFQWPWLLDVRQDEGRKNRRIF</sequence>
<feature type="chain" id="PRO_5040412560" description="Secreted protein" evidence="1">
    <location>
        <begin position="19"/>
        <end position="91"/>
    </location>
</feature>
<name>A0A9Q0BKU7_9MUSC</name>
<dbReference type="Proteomes" id="UP001059596">
    <property type="component" value="Unassembled WGS sequence"/>
</dbReference>
<comment type="caution">
    <text evidence="2">The sequence shown here is derived from an EMBL/GenBank/DDBJ whole genome shotgun (WGS) entry which is preliminary data.</text>
</comment>
<dbReference type="AlphaFoldDB" id="A0A9Q0BKU7"/>
<evidence type="ECO:0000313" key="2">
    <source>
        <dbReference type="EMBL" id="KAI8035902.1"/>
    </source>
</evidence>
<evidence type="ECO:0000256" key="1">
    <source>
        <dbReference type="SAM" id="SignalP"/>
    </source>
</evidence>
<keyword evidence="1" id="KW-0732">Signal</keyword>
<accession>A0A9Q0BKU7</accession>